<dbReference type="Proteomes" id="UP000229307">
    <property type="component" value="Unassembled WGS sequence"/>
</dbReference>
<evidence type="ECO:0000313" key="8">
    <source>
        <dbReference type="Proteomes" id="UP000229307"/>
    </source>
</evidence>
<dbReference type="GO" id="GO:0046872">
    <property type="term" value="F:metal ion binding"/>
    <property type="evidence" value="ECO:0007669"/>
    <property type="project" value="UniProtKB-KW"/>
</dbReference>
<accession>A0A2M7S8N3</accession>
<keyword evidence="5" id="KW-0411">Iron-sulfur</keyword>
<dbReference type="AlphaFoldDB" id="A0A2M7S8N3"/>
<keyword evidence="2" id="KW-0479">Metal-binding</keyword>
<keyword evidence="1" id="KW-0004">4Fe-4S</keyword>
<dbReference type="InterPro" id="IPR051460">
    <property type="entry name" value="HdrC_iron-sulfur_subunit"/>
</dbReference>
<dbReference type="SUPFAM" id="SSF46548">
    <property type="entry name" value="alpha-helical ferredoxin"/>
    <property type="match status" value="1"/>
</dbReference>
<reference evidence="8" key="1">
    <citation type="submission" date="2017-09" db="EMBL/GenBank/DDBJ databases">
        <title>Depth-based differentiation of microbial function through sediment-hosted aquifers and enrichment of novel symbionts in the deep terrestrial subsurface.</title>
        <authorList>
            <person name="Probst A.J."/>
            <person name="Ladd B."/>
            <person name="Jarett J.K."/>
            <person name="Geller-Mcgrath D.E."/>
            <person name="Sieber C.M.K."/>
            <person name="Emerson J.B."/>
            <person name="Anantharaman K."/>
            <person name="Thomas B.C."/>
            <person name="Malmstrom R."/>
            <person name="Stieglmeier M."/>
            <person name="Klingl A."/>
            <person name="Woyke T."/>
            <person name="Ryan C.M."/>
            <person name="Banfield J.F."/>
        </authorList>
    </citation>
    <scope>NUCLEOTIDE SEQUENCE [LARGE SCALE GENOMIC DNA]</scope>
</reference>
<evidence type="ECO:0000256" key="1">
    <source>
        <dbReference type="ARBA" id="ARBA00022485"/>
    </source>
</evidence>
<sequence>MKWFIDSNTLKSGFIKEVEKSSSQKIAHCYQCGKCSAGCPIAYEMEYTPNQIMRMIQLGMKDVVLASNTIWLCVSCITCTARCPREIDVAEVMDVLRRFAYRSGVYPIKGRNVPLFNKVFLRNIEKYGRLFEMSLIGTFNMLSGTPFKDTSLAPKMFLRHKINLLPEKVKGIKEIRGIFKKAGKVSRAKRQSLITIGELIHNYLKR</sequence>
<protein>
    <submittedName>
        <fullName evidence="7">Heterodisulfide reductase subunit C</fullName>
    </submittedName>
</protein>
<organism evidence="7 8">
    <name type="scientific">Candidatus Desantisbacteria bacterium CG_4_10_14_0_8_um_filter_48_22</name>
    <dbReference type="NCBI Taxonomy" id="1974543"/>
    <lineage>
        <taxon>Bacteria</taxon>
        <taxon>Candidatus Desantisiibacteriota</taxon>
    </lineage>
</organism>
<dbReference type="PANTHER" id="PTHR43255:SF1">
    <property type="entry name" value="IRON-SULFUR-BINDING OXIDOREDUCTASE FADF-RELATED"/>
    <property type="match status" value="1"/>
</dbReference>
<comment type="caution">
    <text evidence="7">The sequence shown here is derived from an EMBL/GenBank/DDBJ whole genome shotgun (WGS) entry which is preliminary data.</text>
</comment>
<dbReference type="InterPro" id="IPR017900">
    <property type="entry name" value="4Fe4S_Fe_S_CS"/>
</dbReference>
<evidence type="ECO:0000256" key="2">
    <source>
        <dbReference type="ARBA" id="ARBA00022723"/>
    </source>
</evidence>
<dbReference type="PANTHER" id="PTHR43255">
    <property type="entry name" value="IRON-SULFUR-BINDING OXIDOREDUCTASE FADF-RELATED-RELATED"/>
    <property type="match status" value="1"/>
</dbReference>
<gene>
    <name evidence="7" type="ORF">COY52_08585</name>
</gene>
<feature type="domain" description="4Fe-4S ferredoxin-type" evidence="6">
    <location>
        <begin position="27"/>
        <end position="87"/>
    </location>
</feature>
<dbReference type="PROSITE" id="PS00198">
    <property type="entry name" value="4FE4S_FER_1"/>
    <property type="match status" value="1"/>
</dbReference>
<proteinExistence type="predicted"/>
<keyword evidence="3" id="KW-0560">Oxidoreductase</keyword>
<keyword evidence="4" id="KW-0408">Iron</keyword>
<name>A0A2M7S8N3_9BACT</name>
<evidence type="ECO:0000313" key="7">
    <source>
        <dbReference type="EMBL" id="PIZ15874.1"/>
    </source>
</evidence>
<dbReference type="Gene3D" id="1.10.1060.10">
    <property type="entry name" value="Alpha-helical ferredoxin"/>
    <property type="match status" value="1"/>
</dbReference>
<dbReference type="GO" id="GO:0051539">
    <property type="term" value="F:4 iron, 4 sulfur cluster binding"/>
    <property type="evidence" value="ECO:0007669"/>
    <property type="project" value="UniProtKB-KW"/>
</dbReference>
<evidence type="ECO:0000259" key="6">
    <source>
        <dbReference type="Pfam" id="PF13183"/>
    </source>
</evidence>
<dbReference type="InterPro" id="IPR009051">
    <property type="entry name" value="Helical_ferredxn"/>
</dbReference>
<evidence type="ECO:0000256" key="4">
    <source>
        <dbReference type="ARBA" id="ARBA00023004"/>
    </source>
</evidence>
<dbReference type="GO" id="GO:0005886">
    <property type="term" value="C:plasma membrane"/>
    <property type="evidence" value="ECO:0007669"/>
    <property type="project" value="TreeGrafter"/>
</dbReference>
<dbReference type="EMBL" id="PFMR01000228">
    <property type="protein sequence ID" value="PIZ15874.1"/>
    <property type="molecule type" value="Genomic_DNA"/>
</dbReference>
<dbReference type="InterPro" id="IPR017896">
    <property type="entry name" value="4Fe4S_Fe-S-bd"/>
</dbReference>
<evidence type="ECO:0000256" key="3">
    <source>
        <dbReference type="ARBA" id="ARBA00023002"/>
    </source>
</evidence>
<dbReference type="Pfam" id="PF13183">
    <property type="entry name" value="Fer4_8"/>
    <property type="match status" value="1"/>
</dbReference>
<evidence type="ECO:0000256" key="5">
    <source>
        <dbReference type="ARBA" id="ARBA00023014"/>
    </source>
</evidence>
<dbReference type="GO" id="GO:0016491">
    <property type="term" value="F:oxidoreductase activity"/>
    <property type="evidence" value="ECO:0007669"/>
    <property type="project" value="UniProtKB-KW"/>
</dbReference>